<accession>A0A9W4RIU4</accession>
<proteinExistence type="predicted"/>
<comment type="caution">
    <text evidence="1">The sequence shown here is derived from an EMBL/GenBank/DDBJ whole genome shotgun (WGS) entry which is preliminary data.</text>
</comment>
<reference evidence="1" key="1">
    <citation type="submission" date="2022-08" db="EMBL/GenBank/DDBJ databases">
        <authorList>
            <person name="Giroux E."/>
            <person name="Giroux E."/>
        </authorList>
    </citation>
    <scope>NUCLEOTIDE SEQUENCE</scope>
    <source>
        <strain evidence="1">H1091258</strain>
    </source>
</reference>
<dbReference type="Proteomes" id="UP001152533">
    <property type="component" value="Unassembled WGS sequence"/>
</dbReference>
<sequence length="390" mass="45187">MDRPSHGGRLRVTELPSEILRIILSHSADIGSLDSTVHSCGTLFHAFYAFPAPIVTAIVQREIGKDLLFEAARFTRALDLLRSQDHVVVANVSFAEFLRRDQETPHHFRWTLHEAYSVIQLHEIVKSLSLRIESEIFARIQSIHPHVEIKPASSTELLRIQRALYRFETYRILFPQHQDLEHEYPDYVDDLDGGMKAQMQFLAGSPPWENEQLGLYNDLALHSIQGCRTALYYGDARIEYLLARGLKEINEISLCNTWAERYDLLGFDRPDEPVCDFGGFLRETFEYYEGHCLIECSQMTGAHKGTHYPVGRDATEDGPRRTWDWVTQRWSGQPNFEARKRIVLVMETARLRACGYVFWDEERMVELGWMNPTSMDWHSDALRFIDNPPT</sequence>
<evidence type="ECO:0000313" key="2">
    <source>
        <dbReference type="Proteomes" id="UP001152533"/>
    </source>
</evidence>
<organism evidence="1 2">
    <name type="scientific">Colletotrichum noveboracense</name>
    <dbReference type="NCBI Taxonomy" id="2664923"/>
    <lineage>
        <taxon>Eukaryota</taxon>
        <taxon>Fungi</taxon>
        <taxon>Dikarya</taxon>
        <taxon>Ascomycota</taxon>
        <taxon>Pezizomycotina</taxon>
        <taxon>Sordariomycetes</taxon>
        <taxon>Hypocreomycetidae</taxon>
        <taxon>Glomerellales</taxon>
        <taxon>Glomerellaceae</taxon>
        <taxon>Colletotrichum</taxon>
        <taxon>Colletotrichum gloeosporioides species complex</taxon>
    </lineage>
</organism>
<keyword evidence="2" id="KW-1185">Reference proteome</keyword>
<name>A0A9W4RIU4_9PEZI</name>
<dbReference type="AlphaFoldDB" id="A0A9W4RIU4"/>
<dbReference type="EMBL" id="CAMGZC010000096">
    <property type="protein sequence ID" value="CAI0643253.1"/>
    <property type="molecule type" value="Genomic_DNA"/>
</dbReference>
<gene>
    <name evidence="1" type="ORF">CGXH109_LOCUS23683</name>
</gene>
<evidence type="ECO:0000313" key="1">
    <source>
        <dbReference type="EMBL" id="CAI0643253.1"/>
    </source>
</evidence>
<protein>
    <submittedName>
        <fullName evidence="1">Uncharacterized protein</fullName>
    </submittedName>
</protein>